<evidence type="ECO:0000313" key="3">
    <source>
        <dbReference type="Proteomes" id="UP000030832"/>
    </source>
</evidence>
<keyword evidence="1" id="KW-1133">Transmembrane helix</keyword>
<comment type="caution">
    <text evidence="2">The sequence shown here is derived from an EMBL/GenBank/DDBJ whole genome shotgun (WGS) entry which is preliminary data.</text>
</comment>
<proteinExistence type="predicted"/>
<feature type="transmembrane region" description="Helical" evidence="1">
    <location>
        <begin position="60"/>
        <end position="82"/>
    </location>
</feature>
<name>A0A0B0IHB9_9BACI</name>
<accession>A0A0B0IHB9</accession>
<feature type="transmembrane region" description="Helical" evidence="1">
    <location>
        <begin position="94"/>
        <end position="112"/>
    </location>
</feature>
<protein>
    <submittedName>
        <fullName evidence="2">Uncharacterized protein</fullName>
    </submittedName>
</protein>
<reference evidence="2 3" key="1">
    <citation type="submission" date="2014-09" db="EMBL/GenBank/DDBJ databases">
        <title>Genome sequencing and annotation of Bacillus Okhensis strain Kh10-101T.</title>
        <authorList>
            <person name="Prakash J.S."/>
        </authorList>
    </citation>
    <scope>NUCLEOTIDE SEQUENCE [LARGE SCALE GENOMIC DNA]</scope>
    <source>
        <strain evidence="3">Kh10-101T</strain>
    </source>
</reference>
<dbReference type="NCBIfam" id="NF041644">
    <property type="entry name" value="CBO0543_fam"/>
    <property type="match status" value="1"/>
</dbReference>
<dbReference type="EMBL" id="JRJU01000011">
    <property type="protein sequence ID" value="KHF40262.1"/>
    <property type="molecule type" value="Genomic_DNA"/>
</dbReference>
<dbReference type="STRING" id="333138.LQ50_11015"/>
<dbReference type="InterPro" id="IPR048147">
    <property type="entry name" value="CBO0543-like"/>
</dbReference>
<feature type="transmembrane region" description="Helical" evidence="1">
    <location>
        <begin position="32"/>
        <end position="48"/>
    </location>
</feature>
<gene>
    <name evidence="2" type="ORF">LQ50_11015</name>
</gene>
<dbReference type="eggNOG" id="ENOG5033ZIC">
    <property type="taxonomic scope" value="Bacteria"/>
</dbReference>
<evidence type="ECO:0000313" key="2">
    <source>
        <dbReference type="EMBL" id="KHF40262.1"/>
    </source>
</evidence>
<dbReference type="Proteomes" id="UP000030832">
    <property type="component" value="Unassembled WGS sequence"/>
</dbReference>
<dbReference type="RefSeq" id="WP_034628846.1">
    <property type="nucleotide sequence ID" value="NZ_JRJU01000011.1"/>
</dbReference>
<dbReference type="OrthoDB" id="1683460at2"/>
<evidence type="ECO:0000256" key="1">
    <source>
        <dbReference type="SAM" id="Phobius"/>
    </source>
</evidence>
<organism evidence="2 3">
    <name type="scientific">Halalkalibacter okhensis</name>
    <dbReference type="NCBI Taxonomy" id="333138"/>
    <lineage>
        <taxon>Bacteria</taxon>
        <taxon>Bacillati</taxon>
        <taxon>Bacillota</taxon>
        <taxon>Bacilli</taxon>
        <taxon>Bacillales</taxon>
        <taxon>Bacillaceae</taxon>
        <taxon>Halalkalibacter</taxon>
    </lineage>
</organism>
<keyword evidence="3" id="KW-1185">Reference proteome</keyword>
<keyword evidence="1" id="KW-0812">Transmembrane</keyword>
<dbReference type="AlphaFoldDB" id="A0A0B0IHB9"/>
<keyword evidence="1" id="KW-0472">Membrane</keyword>
<feature type="transmembrane region" description="Helical" evidence="1">
    <location>
        <begin position="124"/>
        <end position="147"/>
    </location>
</feature>
<sequence length="154" mass="18004">MEKTILRGMLMLALLWLPFTFRGRGSKDSAIAFFFTGYIASFLSRLVIHSGKVKHPVRLLPAYFRTNIVYEYLILPLITVWFNKTTKRSTLPMIIFQSFLYSAVHTIIERILEQKTNFIKWKDWSAFDTFFSISLTLVSSRGFVAMFSNLTQKR</sequence>